<dbReference type="CDD" id="cd00610">
    <property type="entry name" value="OAT_like"/>
    <property type="match status" value="1"/>
</dbReference>
<keyword evidence="3 7" id="KW-0808">Transferase</keyword>
<dbReference type="PANTHER" id="PTHR42684">
    <property type="entry name" value="ADENOSYLMETHIONINE-8-AMINO-7-OXONONANOATE AMINOTRANSFERASE"/>
    <property type="match status" value="1"/>
</dbReference>
<feature type="binding site" evidence="7">
    <location>
        <begin position="131"/>
        <end position="132"/>
    </location>
    <ligand>
        <name>pyridoxal 5'-phosphate</name>
        <dbReference type="ChEBI" id="CHEBI:597326"/>
    </ligand>
</feature>
<evidence type="ECO:0000256" key="1">
    <source>
        <dbReference type="ARBA" id="ARBA00001933"/>
    </source>
</evidence>
<organism evidence="8 9">
    <name type="scientific">Micrococcus cohnii</name>
    <dbReference type="NCBI Taxonomy" id="993416"/>
    <lineage>
        <taxon>Bacteria</taxon>
        <taxon>Bacillati</taxon>
        <taxon>Actinomycetota</taxon>
        <taxon>Actinomycetes</taxon>
        <taxon>Micrococcales</taxon>
        <taxon>Micrococcaceae</taxon>
        <taxon>Micrococcus</taxon>
    </lineage>
</organism>
<dbReference type="GO" id="GO:0005737">
    <property type="term" value="C:cytoplasm"/>
    <property type="evidence" value="ECO:0007669"/>
    <property type="project" value="UniProtKB-SubCell"/>
</dbReference>
<feature type="binding site" evidence="7">
    <location>
        <position position="430"/>
    </location>
    <ligand>
        <name>substrate</name>
    </ligand>
</feature>
<evidence type="ECO:0000313" key="8">
    <source>
        <dbReference type="EMBL" id="MBB4736403.1"/>
    </source>
</evidence>
<dbReference type="Gene3D" id="3.40.640.10">
    <property type="entry name" value="Type I PLP-dependent aspartate aminotransferase-like (Major domain)"/>
    <property type="match status" value="1"/>
</dbReference>
<dbReference type="RefSeq" id="WP_343059346.1">
    <property type="nucleotide sequence ID" value="NZ_JACHNA010000001.1"/>
</dbReference>
<dbReference type="Proteomes" id="UP000540191">
    <property type="component" value="Unassembled WGS sequence"/>
</dbReference>
<dbReference type="Pfam" id="PF00202">
    <property type="entry name" value="Aminotran_3"/>
    <property type="match status" value="1"/>
</dbReference>
<dbReference type="EC" id="2.6.1.62" evidence="7"/>
<proteinExistence type="inferred from homology"/>
<comment type="subcellular location">
    <subcellularLocation>
        <location evidence="7">Cytoplasm</location>
    </subcellularLocation>
</comment>
<comment type="caution">
    <text evidence="8">The sequence shown here is derived from an EMBL/GenBank/DDBJ whole genome shotgun (WGS) entry which is preliminary data.</text>
</comment>
<accession>A0A7W7GQG7</accession>
<dbReference type="GO" id="GO:0030170">
    <property type="term" value="F:pyridoxal phosphate binding"/>
    <property type="evidence" value="ECO:0007669"/>
    <property type="project" value="UniProtKB-UniRule"/>
</dbReference>
<feature type="binding site" evidence="7">
    <location>
        <position position="344"/>
    </location>
    <ligand>
        <name>substrate</name>
    </ligand>
</feature>
<dbReference type="PROSITE" id="PS00600">
    <property type="entry name" value="AA_TRANSFER_CLASS_3"/>
    <property type="match status" value="1"/>
</dbReference>
<dbReference type="EMBL" id="JACHNA010000001">
    <property type="protein sequence ID" value="MBB4736403.1"/>
    <property type="molecule type" value="Genomic_DNA"/>
</dbReference>
<dbReference type="GO" id="GO:0004015">
    <property type="term" value="F:adenosylmethionine-8-amino-7-oxononanoate transaminase activity"/>
    <property type="evidence" value="ECO:0007669"/>
    <property type="project" value="UniProtKB-UniRule"/>
</dbReference>
<keyword evidence="5 7" id="KW-0093">Biotin biosynthesis</keyword>
<comment type="similarity">
    <text evidence="7">Belongs to the class-III pyridoxal-phosphate-dependent aminotransferase family. BioA subfamily.</text>
</comment>
<dbReference type="SUPFAM" id="SSF53383">
    <property type="entry name" value="PLP-dependent transferases"/>
    <property type="match status" value="1"/>
</dbReference>
<dbReference type="NCBIfam" id="TIGR00508">
    <property type="entry name" value="bioA"/>
    <property type="match status" value="1"/>
</dbReference>
<comment type="pathway">
    <text evidence="7">Cofactor biosynthesis; biotin biosynthesis; 7,8-diaminononanoate from 8-amino-7-oxononanoate (SAM route): step 1/1.</text>
</comment>
<reference evidence="8 9" key="1">
    <citation type="submission" date="2020-08" db="EMBL/GenBank/DDBJ databases">
        <title>Sequencing the genomes of 1000 actinobacteria strains.</title>
        <authorList>
            <person name="Klenk H.-P."/>
        </authorList>
    </citation>
    <scope>NUCLEOTIDE SEQUENCE [LARGE SCALE GENOMIC DNA]</scope>
    <source>
        <strain evidence="8 9">DSM 23974</strain>
    </source>
</reference>
<sequence length="465" mass="49174">MSTAPLPAAHSRAGSASVGTLLDRDAAHLWHPYGAAGARQLYTVTGARGVRLDLTGPDGDRHVAIDAMASWWSVVHGHGHPALVDALTRQAQAFPHVMFGGLTHAPAVELAERLLAHTPDALEHVFLADSGSVSVEVALKLALQFQATLGRTGRRQFLTVRGGYHGDTAAPMGVCDPVDGMHAAFTSLVAQHLFLPRPPAARWVLDADTSAGRWEADEAALTAWEEQARAFAAEHADEVAGVILEPVLQGAGGMYAYHPRCLRLLRQLCDEHGWLLIADEIATGFGRTGRWLACDWAEVVPDVLCLGKALTGGTMTGAAMLCTAEVARTVSRTDHGMPGALLHGPTFMGNPLMCAVASASLDLLTDPATGWHTQVPRIEAGLRAGLTVAAELPAVREVRVLGAVGVVELDRPVDVEPITRAAVARGAWVRPFRSLVYVMPPYVSTDEDVATICAAVTGAIAEVYG</sequence>
<dbReference type="HAMAP" id="MF_00834">
    <property type="entry name" value="BioA"/>
    <property type="match status" value="1"/>
</dbReference>
<dbReference type="Gene3D" id="3.90.1150.10">
    <property type="entry name" value="Aspartate Aminotransferase, domain 1"/>
    <property type="match status" value="1"/>
</dbReference>
<name>A0A7W7GQG7_9MICC</name>
<protein>
    <recommendedName>
        <fullName evidence="7">Adenosylmethionine-8-amino-7-oxononanoate aminotransferase</fullName>
        <ecNumber evidence="7">2.6.1.62</ecNumber>
    </recommendedName>
    <alternativeName>
        <fullName evidence="7">7,8-diamino-pelargonic acid aminotransferase</fullName>
        <shortName evidence="7">DAPA AT</shortName>
        <shortName evidence="7">DAPA aminotransferase</shortName>
    </alternativeName>
    <alternativeName>
        <fullName evidence="7">7,8-diaminononanoate synthase</fullName>
        <shortName evidence="7">DANS</shortName>
    </alternativeName>
    <alternativeName>
        <fullName evidence="7">Diaminopelargonic acid synthase</fullName>
    </alternativeName>
</protein>
<gene>
    <name evidence="7" type="primary">bioA</name>
    <name evidence="8" type="ORF">HDA30_001911</name>
</gene>
<dbReference type="AlphaFoldDB" id="A0A7W7GQG7"/>
<feature type="binding site" evidence="7">
    <location>
        <position position="279"/>
    </location>
    <ligand>
        <name>pyridoxal 5'-phosphate</name>
        <dbReference type="ChEBI" id="CHEBI:597326"/>
    </ligand>
</feature>
<keyword evidence="2 7" id="KW-0032">Aminotransferase</keyword>
<keyword evidence="6 7" id="KW-0663">Pyridoxal phosphate</keyword>
<dbReference type="GO" id="GO:0009102">
    <property type="term" value="P:biotin biosynthetic process"/>
    <property type="evidence" value="ECO:0007669"/>
    <property type="project" value="UniProtKB-UniRule"/>
</dbReference>
<keyword evidence="7" id="KW-0963">Cytoplasm</keyword>
<keyword evidence="4 7" id="KW-0949">S-adenosyl-L-methionine</keyword>
<dbReference type="InterPro" id="IPR015422">
    <property type="entry name" value="PyrdxlP-dep_Trfase_small"/>
</dbReference>
<keyword evidence="9" id="KW-1185">Reference proteome</keyword>
<evidence type="ECO:0000256" key="4">
    <source>
        <dbReference type="ARBA" id="ARBA00022691"/>
    </source>
</evidence>
<evidence type="ECO:0000256" key="5">
    <source>
        <dbReference type="ARBA" id="ARBA00022756"/>
    </source>
</evidence>
<evidence type="ECO:0000256" key="3">
    <source>
        <dbReference type="ARBA" id="ARBA00022679"/>
    </source>
</evidence>
<dbReference type="InterPro" id="IPR005814">
    <property type="entry name" value="Aminotrans_3"/>
</dbReference>
<feature type="modified residue" description="N6-(pyridoxal phosphate)lysine" evidence="7">
    <location>
        <position position="308"/>
    </location>
</feature>
<feature type="binding site" evidence="7">
    <location>
        <position position="308"/>
    </location>
    <ligand>
        <name>substrate</name>
    </ligand>
</feature>
<dbReference type="UniPathway" id="UPA00078">
    <property type="reaction ID" value="UER00160"/>
</dbReference>
<dbReference type="PANTHER" id="PTHR42684:SF17">
    <property type="entry name" value="ADENOSYLMETHIONINE-8-AMINO-7-OXONONANOATE AMINOTRANSFERASE"/>
    <property type="match status" value="1"/>
</dbReference>
<evidence type="ECO:0000256" key="6">
    <source>
        <dbReference type="ARBA" id="ARBA00022898"/>
    </source>
</evidence>
<comment type="cofactor">
    <cofactor evidence="1 7">
        <name>pyridoxal 5'-phosphate</name>
        <dbReference type="ChEBI" id="CHEBI:597326"/>
    </cofactor>
</comment>
<evidence type="ECO:0000256" key="2">
    <source>
        <dbReference type="ARBA" id="ARBA00022576"/>
    </source>
</evidence>
<feature type="binding site" evidence="7">
    <location>
        <position position="71"/>
    </location>
    <ligand>
        <name>substrate</name>
    </ligand>
</feature>
<dbReference type="InterPro" id="IPR005815">
    <property type="entry name" value="BioA"/>
</dbReference>
<feature type="binding site" evidence="7">
    <location>
        <begin position="345"/>
        <end position="346"/>
    </location>
    <ligand>
        <name>pyridoxal 5'-phosphate</name>
        <dbReference type="ChEBI" id="CHEBI:597326"/>
    </ligand>
</feature>
<comment type="catalytic activity">
    <reaction evidence="7">
        <text>(8S)-8-amino-7-oxononanoate + S-adenosyl-L-methionine = S-adenosyl-4-methylsulfanyl-2-oxobutanoate + (7R,8S)-7,8-diammoniononanoate</text>
        <dbReference type="Rhea" id="RHEA:16861"/>
        <dbReference type="ChEBI" id="CHEBI:16490"/>
        <dbReference type="ChEBI" id="CHEBI:59789"/>
        <dbReference type="ChEBI" id="CHEBI:149468"/>
        <dbReference type="ChEBI" id="CHEBI:149469"/>
        <dbReference type="EC" id="2.6.1.62"/>
    </reaction>
</comment>
<comment type="function">
    <text evidence="7">Catalyzes the transfer of the alpha-amino group from S-adenosyl-L-methionine (SAM) to 7-keto-8-aminopelargonic acid (KAPA) to form 7,8-diaminopelargonic acid (DAPA). It is the only aminotransferase known to utilize SAM as an amino donor.</text>
</comment>
<evidence type="ECO:0000256" key="7">
    <source>
        <dbReference type="HAMAP-Rule" id="MF_00834"/>
    </source>
</evidence>
<dbReference type="InterPro" id="IPR015424">
    <property type="entry name" value="PyrdxlP-dep_Trfase"/>
</dbReference>
<evidence type="ECO:0000313" key="9">
    <source>
        <dbReference type="Proteomes" id="UP000540191"/>
    </source>
</evidence>
<dbReference type="InterPro" id="IPR049704">
    <property type="entry name" value="Aminotrans_3_PPA_site"/>
</dbReference>
<dbReference type="InterPro" id="IPR015421">
    <property type="entry name" value="PyrdxlP-dep_Trfase_major"/>
</dbReference>
<feature type="binding site" evidence="7">
    <location>
        <position position="164"/>
    </location>
    <ligand>
        <name>substrate</name>
    </ligand>
</feature>
<feature type="site" description="Participates in the substrate recognition with KAPA and in a stacking interaction with the adenine ring of SAM" evidence="7">
    <location>
        <position position="33"/>
    </location>
</feature>
<comment type="subunit">
    <text evidence="7">Homodimer.</text>
</comment>